<gene>
    <name evidence="2" type="ORF">CVT24_000576</name>
</gene>
<protein>
    <submittedName>
        <fullName evidence="2">Uncharacterized protein</fullName>
    </submittedName>
</protein>
<reference evidence="2 3" key="1">
    <citation type="journal article" date="2018" name="Evol. Lett.">
        <title>Horizontal gene cluster transfer increased hallucinogenic mushroom diversity.</title>
        <authorList>
            <person name="Reynolds H.T."/>
            <person name="Vijayakumar V."/>
            <person name="Gluck-Thaler E."/>
            <person name="Korotkin H.B."/>
            <person name="Matheny P.B."/>
            <person name="Slot J.C."/>
        </authorList>
    </citation>
    <scope>NUCLEOTIDE SEQUENCE [LARGE SCALE GENOMIC DNA]</scope>
    <source>
        <strain evidence="2 3">2629</strain>
    </source>
</reference>
<keyword evidence="3" id="KW-1185">Reference proteome</keyword>
<proteinExistence type="predicted"/>
<name>A0A409YDF7_9AGAR</name>
<dbReference type="EMBL" id="NHTK01001277">
    <property type="protein sequence ID" value="PPR01042.1"/>
    <property type="molecule type" value="Genomic_DNA"/>
</dbReference>
<dbReference type="AlphaFoldDB" id="A0A409YDF7"/>
<dbReference type="InParanoid" id="A0A409YDF7"/>
<evidence type="ECO:0000256" key="1">
    <source>
        <dbReference type="SAM" id="MobiDB-lite"/>
    </source>
</evidence>
<comment type="caution">
    <text evidence="2">The sequence shown here is derived from an EMBL/GenBank/DDBJ whole genome shotgun (WGS) entry which is preliminary data.</text>
</comment>
<dbReference type="STRING" id="181874.A0A409YDF7"/>
<dbReference type="Proteomes" id="UP000284842">
    <property type="component" value="Unassembled WGS sequence"/>
</dbReference>
<feature type="region of interest" description="Disordered" evidence="1">
    <location>
        <begin position="50"/>
        <end position="104"/>
    </location>
</feature>
<feature type="compositionally biased region" description="Polar residues" evidence="1">
    <location>
        <begin position="88"/>
        <end position="98"/>
    </location>
</feature>
<feature type="region of interest" description="Disordered" evidence="1">
    <location>
        <begin position="174"/>
        <end position="206"/>
    </location>
</feature>
<dbReference type="OrthoDB" id="2989558at2759"/>
<sequence>MELTFNNKANVLSAQLLTTHDHSPIYVITTETSLWGRTYTYLRDVNPAFHAGSLQPQRHNRNANSASGKKGGAKKGKGGAEAIGEKAQSQAYQTSLSPPSYRVGRHQGTIVGMINWKNKTMDVGGQRRKLVEVRRKEGGGWGVGLMQWSKEKVKGLGMCFGLAEKEKKAVNEGEVVEQENAWETKEKHRWSASTDNTEGDALGGADNDGTRDFWARRKRRLWQWASDRTEYCIEHEDEGWRISTTTSPRRTTGIFIVPYRPKLFGPMRPVTLKLTREALVKDEVFLILALVYEETMRGDRNVSL</sequence>
<organism evidence="2 3">
    <name type="scientific">Panaeolus cyanescens</name>
    <dbReference type="NCBI Taxonomy" id="181874"/>
    <lineage>
        <taxon>Eukaryota</taxon>
        <taxon>Fungi</taxon>
        <taxon>Dikarya</taxon>
        <taxon>Basidiomycota</taxon>
        <taxon>Agaricomycotina</taxon>
        <taxon>Agaricomycetes</taxon>
        <taxon>Agaricomycetidae</taxon>
        <taxon>Agaricales</taxon>
        <taxon>Agaricineae</taxon>
        <taxon>Galeropsidaceae</taxon>
        <taxon>Panaeolus</taxon>
    </lineage>
</organism>
<accession>A0A409YDF7</accession>
<evidence type="ECO:0000313" key="3">
    <source>
        <dbReference type="Proteomes" id="UP000284842"/>
    </source>
</evidence>
<evidence type="ECO:0000313" key="2">
    <source>
        <dbReference type="EMBL" id="PPR01042.1"/>
    </source>
</evidence>